<organism evidence="1 2">
    <name type="scientific">Ixodes persulcatus</name>
    <name type="common">Taiga tick</name>
    <dbReference type="NCBI Taxonomy" id="34615"/>
    <lineage>
        <taxon>Eukaryota</taxon>
        <taxon>Metazoa</taxon>
        <taxon>Ecdysozoa</taxon>
        <taxon>Arthropoda</taxon>
        <taxon>Chelicerata</taxon>
        <taxon>Arachnida</taxon>
        <taxon>Acari</taxon>
        <taxon>Parasitiformes</taxon>
        <taxon>Ixodida</taxon>
        <taxon>Ixodoidea</taxon>
        <taxon>Ixodidae</taxon>
        <taxon>Ixodinae</taxon>
        <taxon>Ixodes</taxon>
    </lineage>
</organism>
<dbReference type="Proteomes" id="UP000805193">
    <property type="component" value="Unassembled WGS sequence"/>
</dbReference>
<gene>
    <name evidence="1" type="ORF">HPB47_001035</name>
</gene>
<reference evidence="1 2" key="1">
    <citation type="journal article" date="2020" name="Cell">
        <title>Large-Scale Comparative Analyses of Tick Genomes Elucidate Their Genetic Diversity and Vector Capacities.</title>
        <authorList>
            <consortium name="Tick Genome and Microbiome Consortium (TIGMIC)"/>
            <person name="Jia N."/>
            <person name="Wang J."/>
            <person name="Shi W."/>
            <person name="Du L."/>
            <person name="Sun Y."/>
            <person name="Zhan W."/>
            <person name="Jiang J.F."/>
            <person name="Wang Q."/>
            <person name="Zhang B."/>
            <person name="Ji P."/>
            <person name="Bell-Sakyi L."/>
            <person name="Cui X.M."/>
            <person name="Yuan T.T."/>
            <person name="Jiang B.G."/>
            <person name="Yang W.F."/>
            <person name="Lam T.T."/>
            <person name="Chang Q.C."/>
            <person name="Ding S.J."/>
            <person name="Wang X.J."/>
            <person name="Zhu J.G."/>
            <person name="Ruan X.D."/>
            <person name="Zhao L."/>
            <person name="Wei J.T."/>
            <person name="Ye R.Z."/>
            <person name="Que T.C."/>
            <person name="Du C.H."/>
            <person name="Zhou Y.H."/>
            <person name="Cheng J.X."/>
            <person name="Dai P.F."/>
            <person name="Guo W.B."/>
            <person name="Han X.H."/>
            <person name="Huang E.J."/>
            <person name="Li L.F."/>
            <person name="Wei W."/>
            <person name="Gao Y.C."/>
            <person name="Liu J.Z."/>
            <person name="Shao H.Z."/>
            <person name="Wang X."/>
            <person name="Wang C.C."/>
            <person name="Yang T.C."/>
            <person name="Huo Q.B."/>
            <person name="Li W."/>
            <person name="Chen H.Y."/>
            <person name="Chen S.E."/>
            <person name="Zhou L.G."/>
            <person name="Ni X.B."/>
            <person name="Tian J.H."/>
            <person name="Sheng Y."/>
            <person name="Liu T."/>
            <person name="Pan Y.S."/>
            <person name="Xia L.Y."/>
            <person name="Li J."/>
            <person name="Zhao F."/>
            <person name="Cao W.C."/>
        </authorList>
    </citation>
    <scope>NUCLEOTIDE SEQUENCE [LARGE SCALE GENOMIC DNA]</scope>
    <source>
        <strain evidence="1">Iper-2018</strain>
    </source>
</reference>
<evidence type="ECO:0000313" key="2">
    <source>
        <dbReference type="Proteomes" id="UP000805193"/>
    </source>
</evidence>
<name>A0AC60PQ96_IXOPE</name>
<evidence type="ECO:0000313" key="1">
    <source>
        <dbReference type="EMBL" id="KAG0423181.1"/>
    </source>
</evidence>
<sequence length="260" mass="27113">MFLASPRLPVVDAWAQYGKVQSVKIRREGDVLCATVSFIDLRSAVKAHVAENKVEERLLPTDYVELPPGQALFIHDEPPVPPPQQPRGAGPPAAPAIGLSQAVSVAASAPGASPYPPPGAGARNPRSAELGVAPYEDTPRQRRVSASVRFDSRGRIVSRNSAIGAASAASAKTECGGAGYVTLREWAGLMGRSIIGRAGRMAATGTVARRAGAGMTPASVGVLSAPGERRRHAAAIPRDPTAPENRVTRVKVGPRSSLRT</sequence>
<protein>
    <submittedName>
        <fullName evidence="1">Uncharacterized protein</fullName>
    </submittedName>
</protein>
<keyword evidence="2" id="KW-1185">Reference proteome</keyword>
<comment type="caution">
    <text evidence="1">The sequence shown here is derived from an EMBL/GenBank/DDBJ whole genome shotgun (WGS) entry which is preliminary data.</text>
</comment>
<proteinExistence type="predicted"/>
<accession>A0AC60PQ96</accession>
<dbReference type="EMBL" id="JABSTQ010010137">
    <property type="protein sequence ID" value="KAG0423181.1"/>
    <property type="molecule type" value="Genomic_DNA"/>
</dbReference>